<keyword evidence="3 6" id="KW-0732">Signal</keyword>
<dbReference type="Proteomes" id="UP001145742">
    <property type="component" value="Unassembled WGS sequence"/>
</dbReference>
<name>A0ABQ9D2D1_9PASS</name>
<sequence length="199" mass="22748">MFLVLLYFALPLVDVLLSAEVSGLPGGDRLDCVKASDQCLKEQSCSTKYRTLRQCVAGKESNFSRATGLEAKDECRSAMEALKQKSLYNCRCKRGMKKEKNCLRIYWSMYQSLQGNDLLEDSPYEPVNSRLSDIFRLAPIVSGQLYGLLKFLWSKSRAHRANTFWCLCLEAYENCTEMPKGLDWPYYEFNVIIAVTNKS</sequence>
<gene>
    <name evidence="8" type="ORF">WISP_103539</name>
</gene>
<dbReference type="Pfam" id="PF02351">
    <property type="entry name" value="GDNF"/>
    <property type="match status" value="1"/>
</dbReference>
<feature type="domain" description="GDNF/GAS1" evidence="7">
    <location>
        <begin position="32"/>
        <end position="114"/>
    </location>
</feature>
<protein>
    <submittedName>
        <fullName evidence="8">GDNF family receptor alpha-1-like protein</fullName>
    </submittedName>
</protein>
<accession>A0ABQ9D2D1</accession>
<keyword evidence="4" id="KW-0472">Membrane</keyword>
<organism evidence="8 9">
    <name type="scientific">Willisornis vidua</name>
    <name type="common">Xingu scale-backed antbird</name>
    <dbReference type="NCBI Taxonomy" id="1566151"/>
    <lineage>
        <taxon>Eukaryota</taxon>
        <taxon>Metazoa</taxon>
        <taxon>Chordata</taxon>
        <taxon>Craniata</taxon>
        <taxon>Vertebrata</taxon>
        <taxon>Euteleostomi</taxon>
        <taxon>Archelosauria</taxon>
        <taxon>Archosauria</taxon>
        <taxon>Dinosauria</taxon>
        <taxon>Saurischia</taxon>
        <taxon>Theropoda</taxon>
        <taxon>Coelurosauria</taxon>
        <taxon>Aves</taxon>
        <taxon>Neognathae</taxon>
        <taxon>Neoaves</taxon>
        <taxon>Telluraves</taxon>
        <taxon>Australaves</taxon>
        <taxon>Passeriformes</taxon>
        <taxon>Thamnophilidae</taxon>
        <taxon>Willisornis</taxon>
    </lineage>
</organism>
<proteinExistence type="predicted"/>
<evidence type="ECO:0000256" key="2">
    <source>
        <dbReference type="ARBA" id="ARBA00022475"/>
    </source>
</evidence>
<keyword evidence="9" id="KW-1185">Reference proteome</keyword>
<dbReference type="SMART" id="SM00907">
    <property type="entry name" value="GDNF"/>
    <property type="match status" value="1"/>
</dbReference>
<evidence type="ECO:0000256" key="4">
    <source>
        <dbReference type="ARBA" id="ARBA00023136"/>
    </source>
</evidence>
<dbReference type="EMBL" id="WHWB01034340">
    <property type="protein sequence ID" value="KAJ7411284.1"/>
    <property type="molecule type" value="Genomic_DNA"/>
</dbReference>
<comment type="subcellular location">
    <subcellularLocation>
        <location evidence="1">Cell membrane</location>
    </subcellularLocation>
</comment>
<feature type="signal peptide" evidence="6">
    <location>
        <begin position="1"/>
        <end position="18"/>
    </location>
</feature>
<evidence type="ECO:0000259" key="7">
    <source>
        <dbReference type="SMART" id="SM00907"/>
    </source>
</evidence>
<evidence type="ECO:0000256" key="6">
    <source>
        <dbReference type="SAM" id="SignalP"/>
    </source>
</evidence>
<evidence type="ECO:0000256" key="1">
    <source>
        <dbReference type="ARBA" id="ARBA00004236"/>
    </source>
</evidence>
<dbReference type="InterPro" id="IPR016017">
    <property type="entry name" value="GDNF/GAS1"/>
</dbReference>
<evidence type="ECO:0000313" key="8">
    <source>
        <dbReference type="EMBL" id="KAJ7411284.1"/>
    </source>
</evidence>
<evidence type="ECO:0000313" key="9">
    <source>
        <dbReference type="Proteomes" id="UP001145742"/>
    </source>
</evidence>
<reference evidence="8" key="1">
    <citation type="submission" date="2019-10" db="EMBL/GenBank/DDBJ databases">
        <authorList>
            <person name="Soares A.E.R."/>
            <person name="Aleixo A."/>
            <person name="Schneider P."/>
            <person name="Miyaki C.Y."/>
            <person name="Schneider M.P."/>
            <person name="Mello C."/>
            <person name="Vasconcelos A.T.R."/>
        </authorList>
    </citation>
    <scope>NUCLEOTIDE SEQUENCE</scope>
    <source>
        <tissue evidence="8">Muscle</tissue>
    </source>
</reference>
<evidence type="ECO:0000256" key="3">
    <source>
        <dbReference type="ARBA" id="ARBA00022729"/>
    </source>
</evidence>
<feature type="chain" id="PRO_5045753090" evidence="6">
    <location>
        <begin position="19"/>
        <end position="199"/>
    </location>
</feature>
<keyword evidence="5" id="KW-0325">Glycoprotein</keyword>
<dbReference type="PANTHER" id="PTHR10269:SF3">
    <property type="entry name" value="GDNF FAMILY RECEPTOR ALPHA-1"/>
    <property type="match status" value="1"/>
</dbReference>
<dbReference type="InterPro" id="IPR003438">
    <property type="entry name" value="GDNF_rcpt"/>
</dbReference>
<keyword evidence="2" id="KW-1003">Cell membrane</keyword>
<dbReference type="PANTHER" id="PTHR10269">
    <property type="entry name" value="GDNF RECEPTOR ALPHA"/>
    <property type="match status" value="1"/>
</dbReference>
<comment type="caution">
    <text evidence="8">The sequence shown here is derived from an EMBL/GenBank/DDBJ whole genome shotgun (WGS) entry which is preliminary data.</text>
</comment>
<evidence type="ECO:0000256" key="5">
    <source>
        <dbReference type="ARBA" id="ARBA00023180"/>
    </source>
</evidence>